<reference evidence="2" key="1">
    <citation type="journal article" date="2021" name="Sci. Rep.">
        <title>Diploid genomic architecture of Nitzschia inconspicua, an elite biomass production diatom.</title>
        <authorList>
            <person name="Oliver A."/>
            <person name="Podell S."/>
            <person name="Pinowska A."/>
            <person name="Traller J.C."/>
            <person name="Smith S.R."/>
            <person name="McClure R."/>
            <person name="Beliaev A."/>
            <person name="Bohutskyi P."/>
            <person name="Hill E.A."/>
            <person name="Rabines A."/>
            <person name="Zheng H."/>
            <person name="Allen L.Z."/>
            <person name="Kuo A."/>
            <person name="Grigoriev I.V."/>
            <person name="Allen A.E."/>
            <person name="Hazlebeck D."/>
            <person name="Allen E.E."/>
        </authorList>
    </citation>
    <scope>NUCLEOTIDE SEQUENCE</scope>
    <source>
        <strain evidence="2">Hildebrandi</strain>
    </source>
</reference>
<dbReference type="Proteomes" id="UP000693970">
    <property type="component" value="Unassembled WGS sequence"/>
</dbReference>
<reference evidence="2" key="2">
    <citation type="submission" date="2021-04" db="EMBL/GenBank/DDBJ databases">
        <authorList>
            <person name="Podell S."/>
        </authorList>
    </citation>
    <scope>NUCLEOTIDE SEQUENCE</scope>
    <source>
        <strain evidence="2">Hildebrandi</strain>
    </source>
</reference>
<gene>
    <name evidence="2" type="ORF">IV203_020296</name>
</gene>
<evidence type="ECO:0000313" key="2">
    <source>
        <dbReference type="EMBL" id="KAG7337725.1"/>
    </source>
</evidence>
<dbReference type="EMBL" id="JAGRRH010000075">
    <property type="protein sequence ID" value="KAG7337725.1"/>
    <property type="molecule type" value="Genomic_DNA"/>
</dbReference>
<sequence>MESPIRPHNQPSRLPLWNSRCKVFFPSMAVAAQSQQLQHQDQIVIEVLQSRLKEAELRYHQVTESLARQTGVLTDQHRAVLELNSKLENERARRQALEAELERLKRQGAK</sequence>
<protein>
    <submittedName>
        <fullName evidence="2">Uncharacterized protein</fullName>
    </submittedName>
</protein>
<accession>A0A9K3K6V5</accession>
<evidence type="ECO:0000313" key="3">
    <source>
        <dbReference type="Proteomes" id="UP000693970"/>
    </source>
</evidence>
<proteinExistence type="predicted"/>
<feature type="coiled-coil region" evidence="1">
    <location>
        <begin position="45"/>
        <end position="107"/>
    </location>
</feature>
<keyword evidence="1" id="KW-0175">Coiled coil</keyword>
<keyword evidence="3" id="KW-1185">Reference proteome</keyword>
<name>A0A9K3K6V5_9STRA</name>
<dbReference type="AlphaFoldDB" id="A0A9K3K6V5"/>
<comment type="caution">
    <text evidence="2">The sequence shown here is derived from an EMBL/GenBank/DDBJ whole genome shotgun (WGS) entry which is preliminary data.</text>
</comment>
<evidence type="ECO:0000256" key="1">
    <source>
        <dbReference type="SAM" id="Coils"/>
    </source>
</evidence>
<organism evidence="2 3">
    <name type="scientific">Nitzschia inconspicua</name>
    <dbReference type="NCBI Taxonomy" id="303405"/>
    <lineage>
        <taxon>Eukaryota</taxon>
        <taxon>Sar</taxon>
        <taxon>Stramenopiles</taxon>
        <taxon>Ochrophyta</taxon>
        <taxon>Bacillariophyta</taxon>
        <taxon>Bacillariophyceae</taxon>
        <taxon>Bacillariophycidae</taxon>
        <taxon>Bacillariales</taxon>
        <taxon>Bacillariaceae</taxon>
        <taxon>Nitzschia</taxon>
    </lineage>
</organism>
<dbReference type="OrthoDB" id="72460at2759"/>